<name>A0A6J7Q6K7_9ZZZZ</name>
<evidence type="ECO:0000313" key="1">
    <source>
        <dbReference type="EMBL" id="CAB5013410.1"/>
    </source>
</evidence>
<gene>
    <name evidence="1" type="ORF">UFOPK4092_00515</name>
</gene>
<dbReference type="AlphaFoldDB" id="A0A6J7Q6K7"/>
<accession>A0A6J7Q6K7</accession>
<dbReference type="EMBL" id="CAFBPJ010000039">
    <property type="protein sequence ID" value="CAB5013410.1"/>
    <property type="molecule type" value="Genomic_DNA"/>
</dbReference>
<proteinExistence type="predicted"/>
<organism evidence="1">
    <name type="scientific">freshwater metagenome</name>
    <dbReference type="NCBI Taxonomy" id="449393"/>
    <lineage>
        <taxon>unclassified sequences</taxon>
        <taxon>metagenomes</taxon>
        <taxon>ecological metagenomes</taxon>
    </lineage>
</organism>
<protein>
    <submittedName>
        <fullName evidence="1">Unannotated protein</fullName>
    </submittedName>
</protein>
<sequence>MLAHLSWPGGAVKADHVDFKGLKGCQRCTNLSAKQHRAGGFDCHLSNHDYVFATYGYCSLCTYHRGLGLQQVLCGFNQNRICAAVNQRCGLGLVRIAQERKWRVSEGRKFGTRTHRAEHPAWAIGGRPAVGYFARNLGSGPR</sequence>
<reference evidence="1" key="1">
    <citation type="submission" date="2020-05" db="EMBL/GenBank/DDBJ databases">
        <authorList>
            <person name="Chiriac C."/>
            <person name="Salcher M."/>
            <person name="Ghai R."/>
            <person name="Kavagutti S V."/>
        </authorList>
    </citation>
    <scope>NUCLEOTIDE SEQUENCE</scope>
</reference>